<dbReference type="GO" id="GO:0004252">
    <property type="term" value="F:serine-type endopeptidase activity"/>
    <property type="evidence" value="ECO:0007669"/>
    <property type="project" value="InterPro"/>
</dbReference>
<evidence type="ECO:0000256" key="2">
    <source>
        <dbReference type="ARBA" id="ARBA00022670"/>
    </source>
</evidence>
<feature type="signal peptide" evidence="7">
    <location>
        <begin position="1"/>
        <end position="26"/>
    </location>
</feature>
<dbReference type="Gene3D" id="2.60.120.200">
    <property type="match status" value="1"/>
</dbReference>
<keyword evidence="2" id="KW-0645">Protease</keyword>
<dbReference type="InterPro" id="IPR015915">
    <property type="entry name" value="Kelch-typ_b-propeller"/>
</dbReference>
<name>A0A1H6DPI3_9ACTN</name>
<evidence type="ECO:0000256" key="5">
    <source>
        <dbReference type="ARBA" id="ARBA00022825"/>
    </source>
</evidence>
<dbReference type="RefSeq" id="WP_160145147.1">
    <property type="nucleotide sequence ID" value="NZ_FNVU01000018.1"/>
</dbReference>
<dbReference type="Pfam" id="PF24681">
    <property type="entry name" value="Kelch_KLHDC2_KLHL20_DRC7"/>
    <property type="match status" value="1"/>
</dbReference>
<keyword evidence="10" id="KW-1185">Reference proteome</keyword>
<feature type="chain" id="PRO_5009296101" evidence="7">
    <location>
        <begin position="27"/>
        <end position="1383"/>
    </location>
</feature>
<dbReference type="EMBL" id="FNVU01000018">
    <property type="protein sequence ID" value="SEG87277.1"/>
    <property type="molecule type" value="Genomic_DNA"/>
</dbReference>
<dbReference type="SUPFAM" id="SSF49464">
    <property type="entry name" value="Carboxypeptidase regulatory domain-like"/>
    <property type="match status" value="2"/>
</dbReference>
<dbReference type="InterPro" id="IPR006652">
    <property type="entry name" value="Kelch_1"/>
</dbReference>
<evidence type="ECO:0000256" key="3">
    <source>
        <dbReference type="ARBA" id="ARBA00022737"/>
    </source>
</evidence>
<dbReference type="SUPFAM" id="SSF50965">
    <property type="entry name" value="Galactose oxidase, central domain"/>
    <property type="match status" value="1"/>
</dbReference>
<dbReference type="InterPro" id="IPR030400">
    <property type="entry name" value="Sedolisin_dom"/>
</dbReference>
<dbReference type="SUPFAM" id="SSF52743">
    <property type="entry name" value="Subtilisin-like"/>
    <property type="match status" value="1"/>
</dbReference>
<organism evidence="9 10">
    <name type="scientific">Actinacidiphila yanglinensis</name>
    <dbReference type="NCBI Taxonomy" id="310779"/>
    <lineage>
        <taxon>Bacteria</taxon>
        <taxon>Bacillati</taxon>
        <taxon>Actinomycetota</taxon>
        <taxon>Actinomycetes</taxon>
        <taxon>Kitasatosporales</taxon>
        <taxon>Streptomycetaceae</taxon>
        <taxon>Actinacidiphila</taxon>
    </lineage>
</organism>
<dbReference type="PROSITE" id="PS51695">
    <property type="entry name" value="SEDOLISIN"/>
    <property type="match status" value="1"/>
</dbReference>
<dbReference type="Gene3D" id="3.40.50.200">
    <property type="entry name" value="Peptidase S8/S53 domain"/>
    <property type="match status" value="1"/>
</dbReference>
<feature type="region of interest" description="Disordered" evidence="6">
    <location>
        <begin position="873"/>
        <end position="935"/>
    </location>
</feature>
<evidence type="ECO:0000259" key="8">
    <source>
        <dbReference type="PROSITE" id="PS51695"/>
    </source>
</evidence>
<evidence type="ECO:0000313" key="10">
    <source>
        <dbReference type="Proteomes" id="UP000236754"/>
    </source>
</evidence>
<evidence type="ECO:0000256" key="4">
    <source>
        <dbReference type="ARBA" id="ARBA00022801"/>
    </source>
</evidence>
<accession>A0A1H6DPI3</accession>
<dbReference type="CDD" id="cd04056">
    <property type="entry name" value="Peptidases_S53"/>
    <property type="match status" value="1"/>
</dbReference>
<dbReference type="PANTHER" id="PTHR45632">
    <property type="entry name" value="LD33804P"/>
    <property type="match status" value="1"/>
</dbReference>
<evidence type="ECO:0000256" key="1">
    <source>
        <dbReference type="ARBA" id="ARBA00022441"/>
    </source>
</evidence>
<dbReference type="InterPro" id="IPR036852">
    <property type="entry name" value="Peptidase_S8/S53_dom_sf"/>
</dbReference>
<keyword evidence="7" id="KW-0732">Signal</keyword>
<evidence type="ECO:0000313" key="9">
    <source>
        <dbReference type="EMBL" id="SEG87277.1"/>
    </source>
</evidence>
<dbReference type="InterPro" id="IPR011043">
    <property type="entry name" value="Gal_Oxase/kelch_b-propeller"/>
</dbReference>
<dbReference type="PANTHER" id="PTHR45632:SF3">
    <property type="entry name" value="KELCH-LIKE PROTEIN 32"/>
    <property type="match status" value="1"/>
</dbReference>
<dbReference type="GO" id="GO:0030246">
    <property type="term" value="F:carbohydrate binding"/>
    <property type="evidence" value="ECO:0007669"/>
    <property type="project" value="InterPro"/>
</dbReference>
<dbReference type="Pfam" id="PF01344">
    <property type="entry name" value="Kelch_1"/>
    <property type="match status" value="1"/>
</dbReference>
<keyword evidence="5" id="KW-0720">Serine protease</keyword>
<dbReference type="Pfam" id="PF13620">
    <property type="entry name" value="CarboxypepD_reg"/>
    <property type="match status" value="3"/>
</dbReference>
<dbReference type="InterPro" id="IPR013784">
    <property type="entry name" value="Carb-bd-like_fold"/>
</dbReference>
<feature type="domain" description="Peptidase S53" evidence="8">
    <location>
        <begin position="87"/>
        <end position="418"/>
    </location>
</feature>
<evidence type="ECO:0000256" key="6">
    <source>
        <dbReference type="SAM" id="MobiDB-lite"/>
    </source>
</evidence>
<dbReference type="SUPFAM" id="SSF49452">
    <property type="entry name" value="Starch-binding domain-like"/>
    <property type="match status" value="1"/>
</dbReference>
<dbReference type="SMART" id="SM00612">
    <property type="entry name" value="Kelch"/>
    <property type="match status" value="5"/>
</dbReference>
<feature type="compositionally biased region" description="Low complexity" evidence="6">
    <location>
        <begin position="908"/>
        <end position="935"/>
    </location>
</feature>
<dbReference type="PROSITE" id="PS00138">
    <property type="entry name" value="SUBTILASE_SER"/>
    <property type="match status" value="1"/>
</dbReference>
<protein>
    <submittedName>
        <fullName evidence="9">Kelch motif-containing protein</fullName>
    </submittedName>
</protein>
<reference evidence="9 10" key="1">
    <citation type="submission" date="2016-10" db="EMBL/GenBank/DDBJ databases">
        <authorList>
            <person name="de Groot N.N."/>
        </authorList>
    </citation>
    <scope>NUCLEOTIDE SEQUENCE [LARGE SCALE GENOMIC DNA]</scope>
    <source>
        <strain evidence="9 10">CGMCC 4.2023</strain>
    </source>
</reference>
<keyword evidence="3" id="KW-0677">Repeat</keyword>
<dbReference type="GO" id="GO:0006508">
    <property type="term" value="P:proteolysis"/>
    <property type="evidence" value="ECO:0007669"/>
    <property type="project" value="UniProtKB-KW"/>
</dbReference>
<keyword evidence="1" id="KW-0880">Kelch repeat</keyword>
<evidence type="ECO:0000256" key="7">
    <source>
        <dbReference type="SAM" id="SignalP"/>
    </source>
</evidence>
<proteinExistence type="predicted"/>
<gene>
    <name evidence="9" type="ORF">SAMN05216223_11869</name>
</gene>
<dbReference type="OrthoDB" id="3480681at2"/>
<keyword evidence="4" id="KW-0378">Hydrolase</keyword>
<dbReference type="InterPro" id="IPR008969">
    <property type="entry name" value="CarboxyPept-like_regulatory"/>
</dbReference>
<dbReference type="InterPro" id="IPR023828">
    <property type="entry name" value="Peptidase_S8_Ser-AS"/>
</dbReference>
<dbReference type="Gene3D" id="2.120.10.80">
    <property type="entry name" value="Kelch-type beta propeller"/>
    <property type="match status" value="2"/>
</dbReference>
<dbReference type="Proteomes" id="UP000236754">
    <property type="component" value="Unassembled WGS sequence"/>
</dbReference>
<dbReference type="Gene3D" id="2.60.40.1120">
    <property type="entry name" value="Carboxypeptidase-like, regulatory domain"/>
    <property type="match status" value="3"/>
</dbReference>
<sequence>MRLARWIVALVVTALAVAGVPAVAFAAPAPIPAPAATPVQAAGGQAAGGQTRQVCSAPAEKGRMQCMSVVHLRSGMTPKAAGASPDGYGPSDIRSAYNLPASGGDGMTVAIVDAFDDPTAEADLAAYRAQYGLPACTTANGCFRKISQRGDTDEPPADASWAVEISLDLDAVSSACSNCHLLLVEADDNSTVNLGVAVDQAVTQGAEVVSNSYGGEEDPTQLDIDAQYFDHPGTAIVASSGDERYGAQYPAASQYVTSVGGTSLLRDPGTGRGWTESVWDSHGGGPGSGCSRFDPKPAWQNDSGCDMRAIADVSAVADPDTGLAVYDSFQQTGWMTVGGTSLAAPVVAGVYALAGRAGSGDIPASYAYEQSGALNDVTEGSNGTCSPAYLCTAGAGYDGPTGLGTPNGVAAFQPLGPHGELTGTVTDAATGDPISGATVSAAKAADTTDARGQFDLTVPVGSYDLTATRFGYDTQHDTVTVADGATATRDFALNAQPQETVSGTVREGSDHGWPLAATLTVDGMPDGTFHTDPVTGHYSMSLPAGATYQVRVSGDYPGLTAQTASVAVGTSSTTEDFRVPIDPYACTAPGYQAGTTRAIDQQTFDGTTAPDGWTVQDAAGDDEVWGFGDPTGSGNRTGGSGGYAGVYSLGYGDGQQDTSLVSAPVDLSGTTSPAVWFATDYETFGSAVAEVDYSVDGGATWTDAWRQTTSNLEKSQVMVPLQAAAGKSDVQVRFHYRANLDDMWQVDDVVVGDRVCSAQPGGLVLGHVKDRNTGSTLAGATVTAAGGSGSTTSVADGAYWRFSAPGPQSFSATMTRYTDQTQTTTVAQDTTNVADFSLAAGRLSLAQTAVSATAPLGGTATKTVTVTNTGTAPATIDLSESPTGTAPAAIGRGAATQERKGHFSPDTPAKAAKPGKAVGSAKPGADPAASATASPDALPWTTVADYPSAIGYGAAGYHDGTVYVVGGDSTLGTTRNGYALDPATGAWTAIAAMPNPRAAPSADFVGGRFYVAGGWAQTGQVRADMDVYDAASDTWTSGPALPNPVAAAGTAVLGGQLYLVGGCQSSCGKKFVQRFDPATGKWTQLANYPVNASWTACGAIGGKLYCAGGASDNGGGPGAKTYGYDPATNTWTALANLPIDLWGSASTVADGRLMVSGGVTSNSSVVTNRGFAFDPATNTWTALPNANQAVYGSASTCGLYAVGGLDASKSPTKSSQLLPGYAACDTDDPVPWMSATGSGTTLQPGSSVTLTVSVNAAAVTQPGTYAAVLDVRNDTPYATGTVGVTMAVTPPSTWGEITGTVTGKQCTAGSAPLPGATVVVAGKVSGYTLRTDANGTYTLWLDRANGTLSITAAANGWFPTTVSTKVQAGRTTVANLTLDRTGC</sequence>